<dbReference type="GeneID" id="20706619"/>
<name>G2X4S4_VERDV</name>
<dbReference type="InParanoid" id="G2X4S4"/>
<evidence type="ECO:0000256" key="1">
    <source>
        <dbReference type="PROSITE-ProRule" id="PRU00042"/>
    </source>
</evidence>
<sequence length="323" mass="35530">MSCSKCQRSFPETARGQKQLRAHCRYHEGEKAYVCMSDEFVPGTQAGCGKSYVKKTTLRGHWTREKACYQGLIMLSSDLPEKLLSGDPPPRSRQAIDEAQPSSHQRREPEVTAKSGTIAESRSRPKSVAKRMKRIKARLKKTEEQINYQDAGMKQAQATCTLLQEQFKLAIANQNKGFKEIKVMISRIEARLAISTASHPATPEALSWSRQPPPTRPANAGANRPLPYPNGFYEQSWPNHLDLRAPQSSVNIVRPPQQGVLSHSTPPSVEAGANQASAPYQLGGRGENIDTSSNISQQYNGTEIVKGVPYSSTFEVPGGGLSI</sequence>
<keyword evidence="1" id="KW-0862">Zinc</keyword>
<dbReference type="EMBL" id="DS572703">
    <property type="protein sequence ID" value="EGY23718.1"/>
    <property type="molecule type" value="Genomic_DNA"/>
</dbReference>
<feature type="domain" description="C2H2-type" evidence="3">
    <location>
        <begin position="1"/>
        <end position="32"/>
    </location>
</feature>
<reference evidence="4 5" key="1">
    <citation type="submission" date="2008-03" db="EMBL/GenBank/DDBJ databases">
        <title>The Genome Sequence of Verticillium dahliae VdLs.17.</title>
        <authorList>
            <consortium name="The Broad Institute Genome Sequencing Platform"/>
            <person name="Ma L.-J.J."/>
            <person name="Klosterman S.J."/>
            <person name="Subbarao K."/>
            <person name="Dobinson K."/>
            <person name="Veronese P."/>
            <person name="Kang S."/>
            <person name="Gold S.E."/>
            <person name="Young S."/>
            <person name="Jaffe D."/>
            <person name="Gnerre S."/>
            <person name="Berlin A."/>
            <person name="Heiman D."/>
            <person name="Hepburn T."/>
            <person name="Sykes S."/>
            <person name="Alvarado L."/>
            <person name="Kodira C.D."/>
            <person name="Lander E."/>
            <person name="Galagan J."/>
            <person name="Nusbaum C."/>
            <person name="Birren B."/>
        </authorList>
    </citation>
    <scope>NUCLEOTIDE SEQUENCE [LARGE SCALE GENOMIC DNA]</scope>
    <source>
        <strain evidence="5">VdLs.17 / ATCC MYA-4575 / FGSC 10137</strain>
    </source>
</reference>
<keyword evidence="1" id="KW-0863">Zinc-finger</keyword>
<dbReference type="RefSeq" id="XP_009653187.1">
    <property type="nucleotide sequence ID" value="XM_009654892.1"/>
</dbReference>
<evidence type="ECO:0000313" key="5">
    <source>
        <dbReference type="Proteomes" id="UP000001611"/>
    </source>
</evidence>
<dbReference type="Gene3D" id="3.30.160.60">
    <property type="entry name" value="Classic Zinc Finger"/>
    <property type="match status" value="1"/>
</dbReference>
<dbReference type="OrthoDB" id="10292518at2759"/>
<keyword evidence="1" id="KW-0479">Metal-binding</keyword>
<organism evidence="4 5">
    <name type="scientific">Verticillium dahliae (strain VdLs.17 / ATCC MYA-4575 / FGSC 10137)</name>
    <name type="common">Verticillium wilt</name>
    <dbReference type="NCBI Taxonomy" id="498257"/>
    <lineage>
        <taxon>Eukaryota</taxon>
        <taxon>Fungi</taxon>
        <taxon>Dikarya</taxon>
        <taxon>Ascomycota</taxon>
        <taxon>Pezizomycotina</taxon>
        <taxon>Sordariomycetes</taxon>
        <taxon>Hypocreomycetidae</taxon>
        <taxon>Glomerellales</taxon>
        <taxon>Plectosphaerellaceae</taxon>
        <taxon>Verticillium</taxon>
    </lineage>
</organism>
<dbReference type="AlphaFoldDB" id="G2X4S4"/>
<dbReference type="eggNOG" id="ENOG502RF3U">
    <property type="taxonomic scope" value="Eukaryota"/>
</dbReference>
<dbReference type="HOGENOM" id="CLU_074652_0_0_1"/>
<feature type="region of interest" description="Disordered" evidence="2">
    <location>
        <begin position="199"/>
        <end position="233"/>
    </location>
</feature>
<dbReference type="GO" id="GO:0008270">
    <property type="term" value="F:zinc ion binding"/>
    <property type="evidence" value="ECO:0007669"/>
    <property type="project" value="UniProtKB-KW"/>
</dbReference>
<gene>
    <name evidence="4" type="ORF">VDAG_05156</name>
</gene>
<evidence type="ECO:0000313" key="4">
    <source>
        <dbReference type="EMBL" id="EGY23718.1"/>
    </source>
</evidence>
<proteinExistence type="predicted"/>
<dbReference type="Proteomes" id="UP000001611">
    <property type="component" value="Chromosome 4"/>
</dbReference>
<protein>
    <recommendedName>
        <fullName evidence="3">C2H2-type domain-containing protein</fullName>
    </recommendedName>
</protein>
<evidence type="ECO:0000259" key="3">
    <source>
        <dbReference type="PROSITE" id="PS50157"/>
    </source>
</evidence>
<keyword evidence="5" id="KW-1185">Reference proteome</keyword>
<accession>G2X4S4</accession>
<dbReference type="KEGG" id="vda:VDAG_05156"/>
<feature type="region of interest" description="Disordered" evidence="2">
    <location>
        <begin position="80"/>
        <end position="131"/>
    </location>
</feature>
<dbReference type="InterPro" id="IPR013087">
    <property type="entry name" value="Znf_C2H2_type"/>
</dbReference>
<evidence type="ECO:0000256" key="2">
    <source>
        <dbReference type="SAM" id="MobiDB-lite"/>
    </source>
</evidence>
<dbReference type="PROSITE" id="PS50157">
    <property type="entry name" value="ZINC_FINGER_C2H2_2"/>
    <property type="match status" value="1"/>
</dbReference>